<dbReference type="InterPro" id="IPR001451">
    <property type="entry name" value="Hexapep"/>
</dbReference>
<dbReference type="GO" id="GO:0000902">
    <property type="term" value="P:cell morphogenesis"/>
    <property type="evidence" value="ECO:0007669"/>
    <property type="project" value="UniProtKB-UniRule"/>
</dbReference>
<dbReference type="GO" id="GO:0016020">
    <property type="term" value="C:membrane"/>
    <property type="evidence" value="ECO:0007669"/>
    <property type="project" value="GOC"/>
</dbReference>
<evidence type="ECO:0000256" key="2">
    <source>
        <dbReference type="ARBA" id="ARBA00007707"/>
    </source>
</evidence>
<keyword evidence="13 18" id="KW-0012">Acyltransferase</keyword>
<comment type="subunit">
    <text evidence="18">Homotrimer.</text>
</comment>
<evidence type="ECO:0000256" key="8">
    <source>
        <dbReference type="ARBA" id="ARBA00022737"/>
    </source>
</evidence>
<comment type="similarity">
    <text evidence="2 18">In the C-terminal section; belongs to the transferase hexapeptide repeat family.</text>
</comment>
<comment type="caution">
    <text evidence="20">The sequence shown here is derived from an EMBL/GenBank/DDBJ whole genome shotgun (WGS) entry which is preliminary data.</text>
</comment>
<feature type="binding site" evidence="18">
    <location>
        <position position="409"/>
    </location>
    <ligand>
        <name>acetyl-CoA</name>
        <dbReference type="ChEBI" id="CHEBI:57288"/>
    </ligand>
</feature>
<accession>A0A4Z0W1I3</accession>
<dbReference type="PANTHER" id="PTHR43584:SF3">
    <property type="entry name" value="BIFUNCTIONAL PROTEIN GLMU"/>
    <property type="match status" value="1"/>
</dbReference>
<evidence type="ECO:0000256" key="1">
    <source>
        <dbReference type="ARBA" id="ARBA00004496"/>
    </source>
</evidence>
<feature type="binding site" evidence="18">
    <location>
        <position position="144"/>
    </location>
    <ligand>
        <name>UDP-N-acetyl-alpha-D-glucosamine</name>
        <dbReference type="ChEBI" id="CHEBI:57705"/>
    </ligand>
</feature>
<feature type="binding site" evidence="18">
    <location>
        <position position="80"/>
    </location>
    <ligand>
        <name>UDP-N-acetyl-alpha-D-glucosamine</name>
        <dbReference type="ChEBI" id="CHEBI:57705"/>
    </ligand>
</feature>
<keyword evidence="11 18" id="KW-0573">Peptidoglycan synthesis</keyword>
<protein>
    <recommendedName>
        <fullName evidence="18">Bifunctional protein GlmU</fullName>
    </recommendedName>
    <domain>
        <recommendedName>
            <fullName evidence="18">UDP-N-acetylglucosamine pyrophosphorylase</fullName>
            <ecNumber evidence="18">2.7.7.23</ecNumber>
        </recommendedName>
        <alternativeName>
            <fullName evidence="18">N-acetylglucosamine-1-phosphate uridyltransferase</fullName>
        </alternativeName>
    </domain>
    <domain>
        <recommendedName>
            <fullName evidence="18">Glucosamine-1-phosphate N-acetyltransferase</fullName>
            <ecNumber evidence="18">2.3.1.157</ecNumber>
        </recommendedName>
    </domain>
</protein>
<feature type="binding site" evidence="18">
    <location>
        <position position="370"/>
    </location>
    <ligand>
        <name>UDP-N-acetyl-alpha-D-glucosamine</name>
        <dbReference type="ChEBI" id="CHEBI:57705"/>
    </ligand>
</feature>
<name>A0A4Z0W1I3_9GAMM</name>
<evidence type="ECO:0000259" key="19">
    <source>
        <dbReference type="Pfam" id="PF12804"/>
    </source>
</evidence>
<feature type="binding site" evidence="18">
    <location>
        <position position="355"/>
    </location>
    <ligand>
        <name>UDP-N-acetyl-alpha-D-glucosamine</name>
        <dbReference type="ChEBI" id="CHEBI:57705"/>
    </ligand>
</feature>
<evidence type="ECO:0000313" key="20">
    <source>
        <dbReference type="EMBL" id="TGG90300.1"/>
    </source>
</evidence>
<evidence type="ECO:0000256" key="16">
    <source>
        <dbReference type="ARBA" id="ARBA00048493"/>
    </source>
</evidence>
<dbReference type="NCBIfam" id="TIGR01173">
    <property type="entry name" value="glmU"/>
    <property type="match status" value="1"/>
</dbReference>
<dbReference type="InterPro" id="IPR005882">
    <property type="entry name" value="Bifunctional_GlmU"/>
</dbReference>
<evidence type="ECO:0000256" key="6">
    <source>
        <dbReference type="ARBA" id="ARBA00022695"/>
    </source>
</evidence>
<evidence type="ECO:0000256" key="5">
    <source>
        <dbReference type="ARBA" id="ARBA00022679"/>
    </source>
</evidence>
<keyword evidence="4 18" id="KW-0963">Cytoplasm</keyword>
<feature type="active site" description="Proton acceptor" evidence="18">
    <location>
        <position position="367"/>
    </location>
</feature>
<evidence type="ECO:0000256" key="11">
    <source>
        <dbReference type="ARBA" id="ARBA00022984"/>
    </source>
</evidence>
<comment type="pathway">
    <text evidence="18">Nucleotide-sugar biosynthesis; UDP-N-acetyl-alpha-D-glucosamine biosynthesis; N-acetyl-alpha-D-glucosamine 1-phosphate from alpha-D-glucosamine 6-phosphate (route II): step 2/2.</text>
</comment>
<evidence type="ECO:0000256" key="10">
    <source>
        <dbReference type="ARBA" id="ARBA00022960"/>
    </source>
</evidence>
<evidence type="ECO:0000256" key="3">
    <source>
        <dbReference type="ARBA" id="ARBA00007947"/>
    </source>
</evidence>
<evidence type="ECO:0000256" key="9">
    <source>
        <dbReference type="ARBA" id="ARBA00022842"/>
    </source>
</evidence>
<evidence type="ECO:0000256" key="15">
    <source>
        <dbReference type="ARBA" id="ARBA00048247"/>
    </source>
</evidence>
<keyword evidence="6 18" id="KW-0548">Nucleotidyltransferase</keyword>
<dbReference type="OrthoDB" id="9775031at2"/>
<feature type="binding site" evidence="18">
    <location>
        <position position="337"/>
    </location>
    <ligand>
        <name>UDP-N-acetyl-alpha-D-glucosamine</name>
        <dbReference type="ChEBI" id="CHEBI:57705"/>
    </ligand>
</feature>
<dbReference type="EC" id="2.3.1.157" evidence="18"/>
<dbReference type="Pfam" id="PF00132">
    <property type="entry name" value="Hexapep"/>
    <property type="match status" value="1"/>
</dbReference>
<evidence type="ECO:0000313" key="21">
    <source>
        <dbReference type="Proteomes" id="UP000297475"/>
    </source>
</evidence>
<gene>
    <name evidence="18 20" type="primary">glmU</name>
    <name evidence="20" type="ORF">E4656_18730</name>
</gene>
<comment type="catalytic activity">
    <reaction evidence="16 18">
        <text>N-acetyl-alpha-D-glucosamine 1-phosphate + UTP + H(+) = UDP-N-acetyl-alpha-D-glucosamine + diphosphate</text>
        <dbReference type="Rhea" id="RHEA:13509"/>
        <dbReference type="ChEBI" id="CHEBI:15378"/>
        <dbReference type="ChEBI" id="CHEBI:33019"/>
        <dbReference type="ChEBI" id="CHEBI:46398"/>
        <dbReference type="ChEBI" id="CHEBI:57705"/>
        <dbReference type="ChEBI" id="CHEBI:57776"/>
        <dbReference type="EC" id="2.7.7.23"/>
    </reaction>
</comment>
<dbReference type="GO" id="GO:0006048">
    <property type="term" value="P:UDP-N-acetylglucosamine biosynthetic process"/>
    <property type="evidence" value="ECO:0007669"/>
    <property type="project" value="UniProtKB-UniPathway"/>
</dbReference>
<feature type="region of interest" description="Pyrophosphorylase" evidence="18">
    <location>
        <begin position="1"/>
        <end position="234"/>
    </location>
</feature>
<comment type="catalytic activity">
    <reaction evidence="15 18">
        <text>alpha-D-glucosamine 1-phosphate + acetyl-CoA = N-acetyl-alpha-D-glucosamine 1-phosphate + CoA + H(+)</text>
        <dbReference type="Rhea" id="RHEA:13725"/>
        <dbReference type="ChEBI" id="CHEBI:15378"/>
        <dbReference type="ChEBI" id="CHEBI:57287"/>
        <dbReference type="ChEBI" id="CHEBI:57288"/>
        <dbReference type="ChEBI" id="CHEBI:57776"/>
        <dbReference type="ChEBI" id="CHEBI:58516"/>
        <dbReference type="EC" id="2.3.1.157"/>
    </reaction>
</comment>
<dbReference type="GO" id="GO:0009252">
    <property type="term" value="P:peptidoglycan biosynthetic process"/>
    <property type="evidence" value="ECO:0007669"/>
    <property type="project" value="UniProtKB-UniRule"/>
</dbReference>
<feature type="binding site" evidence="18">
    <location>
        <begin position="107"/>
        <end position="109"/>
    </location>
    <ligand>
        <name>UDP-N-acetyl-alpha-D-glucosamine</name>
        <dbReference type="ChEBI" id="CHEBI:57705"/>
    </ligand>
</feature>
<dbReference type="InterPro" id="IPR029044">
    <property type="entry name" value="Nucleotide-diphossugar_trans"/>
</dbReference>
<dbReference type="PANTHER" id="PTHR43584">
    <property type="entry name" value="NUCLEOTIDYL TRANSFERASE"/>
    <property type="match status" value="1"/>
</dbReference>
<evidence type="ECO:0000256" key="14">
    <source>
        <dbReference type="ARBA" id="ARBA00023316"/>
    </source>
</evidence>
<dbReference type="GO" id="GO:0003977">
    <property type="term" value="F:UDP-N-acetylglucosamine diphosphorylase activity"/>
    <property type="evidence" value="ECO:0007669"/>
    <property type="project" value="UniProtKB-UniRule"/>
</dbReference>
<evidence type="ECO:0000256" key="17">
    <source>
        <dbReference type="ARBA" id="ARBA00049628"/>
    </source>
</evidence>
<dbReference type="AlphaFoldDB" id="A0A4Z0W1I3"/>
<dbReference type="Pfam" id="PF12804">
    <property type="entry name" value="NTP_transf_3"/>
    <property type="match status" value="1"/>
</dbReference>
<feature type="binding site" evidence="18">
    <location>
        <position position="28"/>
    </location>
    <ligand>
        <name>UDP-N-acetyl-alpha-D-glucosamine</name>
        <dbReference type="ChEBI" id="CHEBI:57705"/>
    </ligand>
</feature>
<dbReference type="UniPathway" id="UPA00113">
    <property type="reaction ID" value="UER00532"/>
</dbReference>
<comment type="cofactor">
    <cofactor evidence="18">
        <name>Mg(2+)</name>
        <dbReference type="ChEBI" id="CHEBI:18420"/>
    </cofactor>
    <text evidence="18">Binds 1 Mg(2+) ion per subunit.</text>
</comment>
<feature type="domain" description="MobA-like NTP transferase" evidence="19">
    <location>
        <begin position="12"/>
        <end position="124"/>
    </location>
</feature>
<keyword evidence="7 18" id="KW-0479">Metal-binding</keyword>
<keyword evidence="10 18" id="KW-0133">Cell shape</keyword>
<dbReference type="SUPFAM" id="SSF51161">
    <property type="entry name" value="Trimeric LpxA-like enzymes"/>
    <property type="match status" value="1"/>
</dbReference>
<dbReference type="GO" id="GO:0000287">
    <property type="term" value="F:magnesium ion binding"/>
    <property type="evidence" value="ECO:0007669"/>
    <property type="project" value="UniProtKB-UniRule"/>
</dbReference>
<dbReference type="EC" id="2.7.7.23" evidence="18"/>
<feature type="binding site" evidence="18">
    <location>
        <position position="381"/>
    </location>
    <ligand>
        <name>UDP-N-acetyl-alpha-D-glucosamine</name>
        <dbReference type="ChEBI" id="CHEBI:57705"/>
    </ligand>
</feature>
<evidence type="ECO:0000256" key="7">
    <source>
        <dbReference type="ARBA" id="ARBA00022723"/>
    </source>
</evidence>
<comment type="subcellular location">
    <subcellularLocation>
        <location evidence="1 18">Cytoplasm</location>
    </subcellularLocation>
</comment>
<feature type="binding site" evidence="18">
    <location>
        <begin position="85"/>
        <end position="86"/>
    </location>
    <ligand>
        <name>UDP-N-acetyl-alpha-D-glucosamine</name>
        <dbReference type="ChEBI" id="CHEBI:57705"/>
    </ligand>
</feature>
<feature type="binding site" evidence="18">
    <location>
        <position position="427"/>
    </location>
    <ligand>
        <name>acetyl-CoA</name>
        <dbReference type="ChEBI" id="CHEBI:57288"/>
    </ligand>
</feature>
<feature type="binding site" evidence="18">
    <location>
        <position position="444"/>
    </location>
    <ligand>
        <name>acetyl-CoA</name>
        <dbReference type="ChEBI" id="CHEBI:57288"/>
    </ligand>
</feature>
<reference evidence="20 21" key="1">
    <citation type="submission" date="2019-04" db="EMBL/GenBank/DDBJ databases">
        <title>Natronospirillum operosus gen. nov., sp. nov., a haloalkaliphilic satellite isolated from decaying biomass of laboratory culture of cyanobacterium Geitlerinema sp. and proposal of Natronospirillaceae fam. nov. and Saccharospirillaceae fam. nov.</title>
        <authorList>
            <person name="Kevbrin V."/>
            <person name="Boltyanskaya Y."/>
            <person name="Koziaeva V."/>
            <person name="Grouzdev D.S."/>
            <person name="Park M."/>
            <person name="Cho J."/>
        </authorList>
    </citation>
    <scope>NUCLEOTIDE SEQUENCE [LARGE SCALE GENOMIC DNA]</scope>
    <source>
        <strain evidence="20 21">G-116</strain>
    </source>
</reference>
<dbReference type="HAMAP" id="MF_01631">
    <property type="entry name" value="GlmU"/>
    <property type="match status" value="1"/>
</dbReference>
<feature type="region of interest" description="Linker" evidence="18">
    <location>
        <begin position="235"/>
        <end position="255"/>
    </location>
</feature>
<sequence>MTATPSAPTHIVILAAGQGSRMKSELPKVCHPLAGEPLIRHVVRTASALGQRITVVVGHGADTVQAALADIEADLQFVQQTEQLGTGHAVMQALPHIRAEERVLVLYGDVPLIRPETLQPLLAPEQQQALTLLTVTLADPTGYGRIQRDDAKAIVGIVEQKDASPAQQAINEINTGFVAVPGKRLHDWLPRLRNDNAQGEYYLTDLVALAVADGVPVQAVQPPDIDETLGVNNRVQLAVLERRCQQQRAEELMLAGVTLADPARVDLRRRVTVGQDSEIDINVVLDNVQLGERVRIGPNCVIRNATLGNGTEVLPNSVIEDAAVGQHCQVGPFARLRPETRLDDGAKVGNFVEVKKATIEAGAKVNHLTYIGDARVGAGANIGAGTITCNYDGANKHHTDIGVGAFVGSNSTLVAPVRVEDGAFIGAGSVITKDAPADQLTLSRSRQLTLSSWRRPVKKPRS</sequence>
<dbReference type="EMBL" id="SRMF01000014">
    <property type="protein sequence ID" value="TGG90300.1"/>
    <property type="molecule type" value="Genomic_DNA"/>
</dbReference>
<keyword evidence="12 18" id="KW-0511">Multifunctional enzyme</keyword>
<dbReference type="RefSeq" id="WP_135484858.1">
    <property type="nucleotide sequence ID" value="NZ_SRMF01000014.1"/>
</dbReference>
<dbReference type="InterPro" id="IPR011004">
    <property type="entry name" value="Trimer_LpxA-like_sf"/>
</dbReference>
<dbReference type="GO" id="GO:0019134">
    <property type="term" value="F:glucosamine-1-phosphate N-acetyltransferase activity"/>
    <property type="evidence" value="ECO:0007669"/>
    <property type="project" value="UniProtKB-UniRule"/>
</dbReference>
<dbReference type="InterPro" id="IPR050065">
    <property type="entry name" value="GlmU-like"/>
</dbReference>
<keyword evidence="9 18" id="KW-0460">Magnesium</keyword>
<feature type="binding site" evidence="18">
    <location>
        <position position="174"/>
    </location>
    <ligand>
        <name>UDP-N-acetyl-alpha-D-glucosamine</name>
        <dbReference type="ChEBI" id="CHEBI:57705"/>
    </ligand>
</feature>
<evidence type="ECO:0000256" key="12">
    <source>
        <dbReference type="ARBA" id="ARBA00023268"/>
    </source>
</evidence>
<dbReference type="GO" id="GO:0071555">
    <property type="term" value="P:cell wall organization"/>
    <property type="evidence" value="ECO:0007669"/>
    <property type="project" value="UniProtKB-KW"/>
</dbReference>
<comment type="function">
    <text evidence="17 18">Catalyzes the last two sequential reactions in the de novo biosynthetic pathway for UDP-N-acetylglucosamine (UDP-GlcNAc). The C-terminal domain catalyzes the transfer of acetyl group from acetyl coenzyme A to glucosamine-1-phosphate (GlcN-1-P) to produce N-acetylglucosamine-1-phosphate (GlcNAc-1-P), which is converted into UDP-GlcNAc by the transfer of uridine 5-monophosphate (from uridine 5-triphosphate), a reaction catalyzed by the N-terminal domain.</text>
</comment>
<dbReference type="CDD" id="cd03353">
    <property type="entry name" value="LbH_GlmU_C"/>
    <property type="match status" value="1"/>
</dbReference>
<comment type="similarity">
    <text evidence="3 18">In the N-terminal section; belongs to the N-acetylglucosamine-1-phosphate uridyltransferase family.</text>
</comment>
<feature type="binding site" evidence="18">
    <location>
        <begin position="390"/>
        <end position="391"/>
    </location>
    <ligand>
        <name>acetyl-CoA</name>
        <dbReference type="ChEBI" id="CHEBI:57288"/>
    </ligand>
</feature>
<dbReference type="Gene3D" id="2.160.10.10">
    <property type="entry name" value="Hexapeptide repeat proteins"/>
    <property type="match status" value="1"/>
</dbReference>
<feature type="region of interest" description="N-acetyltransferase" evidence="18">
    <location>
        <begin position="256"/>
        <end position="462"/>
    </location>
</feature>
<keyword evidence="5 18" id="KW-0808">Transferase</keyword>
<organism evidence="20 21">
    <name type="scientific">Natronospirillum operosum</name>
    <dbReference type="NCBI Taxonomy" id="2759953"/>
    <lineage>
        <taxon>Bacteria</taxon>
        <taxon>Pseudomonadati</taxon>
        <taxon>Pseudomonadota</taxon>
        <taxon>Gammaproteobacteria</taxon>
        <taxon>Oceanospirillales</taxon>
        <taxon>Natronospirillaceae</taxon>
        <taxon>Natronospirillum</taxon>
    </lineage>
</organism>
<dbReference type="Gene3D" id="3.90.550.10">
    <property type="entry name" value="Spore Coat Polysaccharide Biosynthesis Protein SpsA, Chain A"/>
    <property type="match status" value="1"/>
</dbReference>
<dbReference type="GO" id="GO:0008360">
    <property type="term" value="P:regulation of cell shape"/>
    <property type="evidence" value="ECO:0007669"/>
    <property type="project" value="UniProtKB-KW"/>
</dbReference>
<dbReference type="Proteomes" id="UP000297475">
    <property type="component" value="Unassembled WGS sequence"/>
</dbReference>
<keyword evidence="14 18" id="KW-0961">Cell wall biogenesis/degradation</keyword>
<comment type="pathway">
    <text evidence="18">Nucleotide-sugar biosynthesis; UDP-N-acetyl-alpha-D-glucosamine biosynthesis; UDP-N-acetyl-alpha-D-glucosamine from N-acetyl-alpha-D-glucosamine 1-phosphate: step 1/1.</text>
</comment>
<evidence type="ECO:0000256" key="18">
    <source>
        <dbReference type="HAMAP-Rule" id="MF_01631"/>
    </source>
</evidence>
<keyword evidence="21" id="KW-1185">Reference proteome</keyword>
<dbReference type="SUPFAM" id="SSF53448">
    <property type="entry name" value="Nucleotide-diphospho-sugar transferases"/>
    <property type="match status" value="1"/>
</dbReference>
<feature type="binding site" evidence="18">
    <location>
        <position position="232"/>
    </location>
    <ligand>
        <name>UDP-N-acetyl-alpha-D-glucosamine</name>
        <dbReference type="ChEBI" id="CHEBI:57705"/>
    </ligand>
</feature>
<proteinExistence type="inferred from homology"/>
<comment type="pathway">
    <text evidence="18">Bacterial outer membrane biogenesis; LPS lipid A biosynthesis.</text>
</comment>
<dbReference type="InterPro" id="IPR025877">
    <property type="entry name" value="MobA-like_NTP_Trfase"/>
</dbReference>
<feature type="binding site" evidence="18">
    <location>
        <position position="159"/>
    </location>
    <ligand>
        <name>UDP-N-acetyl-alpha-D-glucosamine</name>
        <dbReference type="ChEBI" id="CHEBI:57705"/>
    </ligand>
</feature>
<keyword evidence="8 18" id="KW-0677">Repeat</keyword>
<feature type="binding site" evidence="18">
    <location>
        <position position="109"/>
    </location>
    <ligand>
        <name>Mg(2+)</name>
        <dbReference type="ChEBI" id="CHEBI:18420"/>
    </ligand>
</feature>
<dbReference type="UniPathway" id="UPA00973"/>
<feature type="binding site" evidence="18">
    <location>
        <position position="232"/>
    </location>
    <ligand>
        <name>Mg(2+)</name>
        <dbReference type="ChEBI" id="CHEBI:18420"/>
    </ligand>
</feature>
<feature type="binding site" evidence="18">
    <location>
        <begin position="14"/>
        <end position="17"/>
    </location>
    <ligand>
        <name>UDP-N-acetyl-alpha-D-glucosamine</name>
        <dbReference type="ChEBI" id="CHEBI:57705"/>
    </ligand>
</feature>
<dbReference type="GO" id="GO:0009245">
    <property type="term" value="P:lipid A biosynthetic process"/>
    <property type="evidence" value="ECO:0007669"/>
    <property type="project" value="UniProtKB-UniRule"/>
</dbReference>
<evidence type="ECO:0000256" key="13">
    <source>
        <dbReference type="ARBA" id="ARBA00023315"/>
    </source>
</evidence>
<feature type="binding site" evidence="18">
    <location>
        <position position="384"/>
    </location>
    <ligand>
        <name>acetyl-CoA</name>
        <dbReference type="ChEBI" id="CHEBI:57288"/>
    </ligand>
</feature>
<dbReference type="CDD" id="cd02540">
    <property type="entry name" value="GT2_GlmU_N_bac"/>
    <property type="match status" value="1"/>
</dbReference>
<evidence type="ECO:0000256" key="4">
    <source>
        <dbReference type="ARBA" id="ARBA00022490"/>
    </source>
</evidence>
<dbReference type="GO" id="GO:0005737">
    <property type="term" value="C:cytoplasm"/>
    <property type="evidence" value="ECO:0007669"/>
    <property type="project" value="UniProtKB-SubCell"/>
</dbReference>
<dbReference type="InterPro" id="IPR038009">
    <property type="entry name" value="GlmU_C_LbH"/>
</dbReference>